<dbReference type="InterPro" id="IPR009057">
    <property type="entry name" value="Homeodomain-like_sf"/>
</dbReference>
<evidence type="ECO:0000259" key="10">
    <source>
        <dbReference type="PROSITE" id="PS51294"/>
    </source>
</evidence>
<feature type="domain" description="Myb-like" evidence="9">
    <location>
        <begin position="9"/>
        <end position="61"/>
    </location>
</feature>
<name>A0A2C9UK15_MANES</name>
<reference evidence="12" key="1">
    <citation type="journal article" date="2016" name="Nat. Biotechnol.">
        <title>Sequencing wild and cultivated cassava and related species reveals extensive interspecific hybridization and genetic diversity.</title>
        <authorList>
            <person name="Bredeson J.V."/>
            <person name="Lyons J.B."/>
            <person name="Prochnik S.E."/>
            <person name="Wu G.A."/>
            <person name="Ha C.M."/>
            <person name="Edsinger-Gonzales E."/>
            <person name="Grimwood J."/>
            <person name="Schmutz J."/>
            <person name="Rabbi I.Y."/>
            <person name="Egesi C."/>
            <person name="Nauluvula P."/>
            <person name="Lebot V."/>
            <person name="Ndunguru J."/>
            <person name="Mkamilo G."/>
            <person name="Bart R.S."/>
            <person name="Setter T.L."/>
            <person name="Gleadow R.M."/>
            <person name="Kulakow P."/>
            <person name="Ferguson M.E."/>
            <person name="Rounsley S."/>
            <person name="Rokhsar D.S."/>
        </authorList>
    </citation>
    <scope>NUCLEOTIDE SEQUENCE [LARGE SCALE GENOMIC DNA]</scope>
    <source>
        <strain evidence="12">cv. AM560-2</strain>
    </source>
</reference>
<evidence type="ECO:0000256" key="4">
    <source>
        <dbReference type="ARBA" id="ARBA00023015"/>
    </source>
</evidence>
<feature type="domain" description="HTH myb-type" evidence="10">
    <location>
        <begin position="62"/>
        <end position="116"/>
    </location>
</feature>
<dbReference type="FunFam" id="1.10.10.60:FF:000099">
    <property type="entry name" value="MYB transcription factor"/>
    <property type="match status" value="1"/>
</dbReference>
<dbReference type="EMBL" id="CM004400">
    <property type="protein sequence ID" value="OAY31060.1"/>
    <property type="molecule type" value="Genomic_DNA"/>
</dbReference>
<dbReference type="PROSITE" id="PS50090">
    <property type="entry name" value="MYB_LIKE"/>
    <property type="match status" value="2"/>
</dbReference>
<keyword evidence="12" id="KW-1185">Reference proteome</keyword>
<keyword evidence="2" id="KW-0217">Developmental protein</keyword>
<gene>
    <name evidence="11" type="ORF">MANES_14G080500v8</name>
</gene>
<comment type="subcellular location">
    <subcellularLocation>
        <location evidence="1">Nucleus</location>
    </subcellularLocation>
</comment>
<dbReference type="InterPro" id="IPR001005">
    <property type="entry name" value="SANT/Myb"/>
</dbReference>
<accession>A0A2C9UK15</accession>
<dbReference type="Pfam" id="PF00249">
    <property type="entry name" value="Myb_DNA-binding"/>
    <property type="match status" value="2"/>
</dbReference>
<keyword evidence="4" id="KW-0805">Transcription regulation</keyword>
<dbReference type="CDD" id="cd00167">
    <property type="entry name" value="SANT"/>
    <property type="match status" value="2"/>
</dbReference>
<dbReference type="Gene3D" id="1.10.10.60">
    <property type="entry name" value="Homeodomain-like"/>
    <property type="match status" value="2"/>
</dbReference>
<keyword evidence="3" id="KW-0677">Repeat</keyword>
<sequence length="457" mass="50351">MGRTPCCNADGLKKGAWTADEDQKLIAYIKEHGEGGWRTLPQKAGLQRCGKSCRLRWANYLRPDIKRGEFSKEEEQKIIELHASLGNRWSAIARHLPKRTDNEIKNYWNTHLKKRQAEKGNDHVCYNPDDPSSAPSNTSPVCETELAPAQPTPLRPSSASVHLLNKIAAKLAPSTCLETLKTSQSIATEADTDVVDVSIMNTRHSESPPSLAMRCPDMLRPASTSARLLNKMASRLTNRLHCIDTIKSILSGSSDNHDIMHRSTSVSSLSETASDMSRSISTSNGGIHDQMTTHDLSSLMDSFDLDLLNNWNGVSDGGVSSGSMCDTYSGWESPASPLYDFSKNNNNNNNYNDRLTFSGCESMGTCSVGEVKDALTTTTTTFESEMTTGSRDATNQLEKYFADGFSDFFIGDSHVVSAFSADSKDGGESKAEVFEEGTYSWEDPLFENYQPSDSYFF</sequence>
<dbReference type="GO" id="GO:0005634">
    <property type="term" value="C:nucleus"/>
    <property type="evidence" value="ECO:0007669"/>
    <property type="project" value="UniProtKB-SubCell"/>
</dbReference>
<dbReference type="PANTHER" id="PTHR10641:SF1328">
    <property type="entry name" value="TRANSCRIPTION FACTOR MYB34"/>
    <property type="match status" value="1"/>
</dbReference>
<dbReference type="SMART" id="SM00717">
    <property type="entry name" value="SANT"/>
    <property type="match status" value="2"/>
</dbReference>
<evidence type="ECO:0000256" key="7">
    <source>
        <dbReference type="ARBA" id="ARBA00023242"/>
    </source>
</evidence>
<evidence type="ECO:0000256" key="3">
    <source>
        <dbReference type="ARBA" id="ARBA00022737"/>
    </source>
</evidence>
<organism evidence="11 12">
    <name type="scientific">Manihot esculenta</name>
    <name type="common">Cassava</name>
    <name type="synonym">Jatropha manihot</name>
    <dbReference type="NCBI Taxonomy" id="3983"/>
    <lineage>
        <taxon>Eukaryota</taxon>
        <taxon>Viridiplantae</taxon>
        <taxon>Streptophyta</taxon>
        <taxon>Embryophyta</taxon>
        <taxon>Tracheophyta</taxon>
        <taxon>Spermatophyta</taxon>
        <taxon>Magnoliopsida</taxon>
        <taxon>eudicotyledons</taxon>
        <taxon>Gunneridae</taxon>
        <taxon>Pentapetalae</taxon>
        <taxon>rosids</taxon>
        <taxon>fabids</taxon>
        <taxon>Malpighiales</taxon>
        <taxon>Euphorbiaceae</taxon>
        <taxon>Crotonoideae</taxon>
        <taxon>Manihoteae</taxon>
        <taxon>Manihot</taxon>
    </lineage>
</organism>
<keyword evidence="7" id="KW-0539">Nucleus</keyword>
<dbReference type="InterPro" id="IPR017930">
    <property type="entry name" value="Myb_dom"/>
</dbReference>
<dbReference type="GO" id="GO:0003677">
    <property type="term" value="F:DNA binding"/>
    <property type="evidence" value="ECO:0007669"/>
    <property type="project" value="UniProtKB-KW"/>
</dbReference>
<comment type="caution">
    <text evidence="11">The sequence shown here is derived from an EMBL/GenBank/DDBJ whole genome shotgun (WGS) entry which is preliminary data.</text>
</comment>
<keyword evidence="6" id="KW-0804">Transcription</keyword>
<evidence type="ECO:0000256" key="8">
    <source>
        <dbReference type="SAM" id="MobiDB-lite"/>
    </source>
</evidence>
<dbReference type="SMR" id="A0A2C9UK15"/>
<feature type="domain" description="HTH myb-type" evidence="10">
    <location>
        <begin position="9"/>
        <end position="61"/>
    </location>
</feature>
<evidence type="ECO:0000313" key="12">
    <source>
        <dbReference type="Proteomes" id="UP000091857"/>
    </source>
</evidence>
<evidence type="ECO:0000256" key="6">
    <source>
        <dbReference type="ARBA" id="ARBA00023163"/>
    </source>
</evidence>
<proteinExistence type="predicted"/>
<evidence type="ECO:0000256" key="5">
    <source>
        <dbReference type="ARBA" id="ARBA00023125"/>
    </source>
</evidence>
<dbReference type="Gramene" id="Manes.14G080500.1.v8.1">
    <property type="protein sequence ID" value="Manes.14G080500.1.v8.1.CDS"/>
    <property type="gene ID" value="Manes.14G080500.v8.1"/>
</dbReference>
<dbReference type="InterPro" id="IPR015495">
    <property type="entry name" value="Myb_TF_plants"/>
</dbReference>
<evidence type="ECO:0000256" key="1">
    <source>
        <dbReference type="ARBA" id="ARBA00004123"/>
    </source>
</evidence>
<dbReference type="PANTHER" id="PTHR10641">
    <property type="entry name" value="MYB FAMILY TRANSCRIPTION FACTOR"/>
    <property type="match status" value="1"/>
</dbReference>
<dbReference type="SUPFAM" id="SSF46689">
    <property type="entry name" value="Homeodomain-like"/>
    <property type="match status" value="1"/>
</dbReference>
<dbReference type="OMA" id="DIMHRST"/>
<evidence type="ECO:0000256" key="2">
    <source>
        <dbReference type="ARBA" id="ARBA00022473"/>
    </source>
</evidence>
<keyword evidence="5" id="KW-0238">DNA-binding</keyword>
<feature type="compositionally biased region" description="Polar residues" evidence="8">
    <location>
        <begin position="275"/>
        <end position="285"/>
    </location>
</feature>
<dbReference type="OrthoDB" id="2143914at2759"/>
<dbReference type="Gramene" id="Manes.14G080500.2.v8.1">
    <property type="protein sequence ID" value="Manes.14G080500.2.v8.1.CDS"/>
    <property type="gene ID" value="Manes.14G080500.v8.1"/>
</dbReference>
<feature type="domain" description="Myb-like" evidence="9">
    <location>
        <begin position="62"/>
        <end position="112"/>
    </location>
</feature>
<feature type="region of interest" description="Disordered" evidence="8">
    <location>
        <begin position="265"/>
        <end position="288"/>
    </location>
</feature>
<dbReference type="Proteomes" id="UP000091857">
    <property type="component" value="Chromosome 14"/>
</dbReference>
<evidence type="ECO:0008006" key="13">
    <source>
        <dbReference type="Google" id="ProtNLM"/>
    </source>
</evidence>
<dbReference type="FunFam" id="1.10.10.60:FF:000001">
    <property type="entry name" value="MYB-related transcription factor"/>
    <property type="match status" value="1"/>
</dbReference>
<dbReference type="PROSITE" id="PS51294">
    <property type="entry name" value="HTH_MYB"/>
    <property type="match status" value="2"/>
</dbReference>
<feature type="compositionally biased region" description="Low complexity" evidence="8">
    <location>
        <begin position="265"/>
        <end position="274"/>
    </location>
</feature>
<dbReference type="GO" id="GO:0000902">
    <property type="term" value="P:cell morphogenesis"/>
    <property type="evidence" value="ECO:0007669"/>
    <property type="project" value="UniProtKB-ARBA"/>
</dbReference>
<dbReference type="AlphaFoldDB" id="A0A2C9UK15"/>
<evidence type="ECO:0000313" key="11">
    <source>
        <dbReference type="EMBL" id="OAY31060.1"/>
    </source>
</evidence>
<protein>
    <recommendedName>
        <fullName evidence="13">MYB family protein</fullName>
    </recommendedName>
</protein>
<dbReference type="STRING" id="3983.A0A2C9UK15"/>
<dbReference type="GO" id="GO:1901957">
    <property type="term" value="P:regulation of cutin biosynthetic process"/>
    <property type="evidence" value="ECO:0007669"/>
    <property type="project" value="UniProtKB-ARBA"/>
</dbReference>
<evidence type="ECO:0000259" key="9">
    <source>
        <dbReference type="PROSITE" id="PS50090"/>
    </source>
</evidence>